<proteinExistence type="predicted"/>
<organism evidence="4 5">
    <name type="scientific">Paenibacillus abyssi</name>
    <dbReference type="NCBI Taxonomy" id="1340531"/>
    <lineage>
        <taxon>Bacteria</taxon>
        <taxon>Bacillati</taxon>
        <taxon>Bacillota</taxon>
        <taxon>Bacilli</taxon>
        <taxon>Bacillales</taxon>
        <taxon>Paenibacillaceae</taxon>
        <taxon>Paenibacillus</taxon>
    </lineage>
</organism>
<evidence type="ECO:0000256" key="2">
    <source>
        <dbReference type="SAM" id="MobiDB-lite"/>
    </source>
</evidence>
<feature type="domain" description="DZANK-type" evidence="3">
    <location>
        <begin position="97"/>
        <end position="150"/>
    </location>
</feature>
<evidence type="ECO:0000313" key="4">
    <source>
        <dbReference type="EMBL" id="GGG21856.1"/>
    </source>
</evidence>
<dbReference type="SUPFAM" id="SSF58100">
    <property type="entry name" value="Bacterial hemolysins"/>
    <property type="match status" value="1"/>
</dbReference>
<dbReference type="EMBL" id="BMGR01000017">
    <property type="protein sequence ID" value="GGG21856.1"/>
    <property type="molecule type" value="Genomic_DNA"/>
</dbReference>
<accession>A0A917G4I0</accession>
<gene>
    <name evidence="4" type="ORF">GCM10010916_43170</name>
</gene>
<keyword evidence="1" id="KW-0175">Coiled coil</keyword>
<dbReference type="Pfam" id="PF12773">
    <property type="entry name" value="DZR"/>
    <property type="match status" value="1"/>
</dbReference>
<protein>
    <recommendedName>
        <fullName evidence="3">DZANK-type domain-containing protein</fullName>
    </recommendedName>
</protein>
<evidence type="ECO:0000313" key="5">
    <source>
        <dbReference type="Proteomes" id="UP000644756"/>
    </source>
</evidence>
<reference evidence="4" key="1">
    <citation type="journal article" date="2014" name="Int. J. Syst. Evol. Microbiol.">
        <title>Complete genome sequence of Corynebacterium casei LMG S-19264T (=DSM 44701T), isolated from a smear-ripened cheese.</title>
        <authorList>
            <consortium name="US DOE Joint Genome Institute (JGI-PGF)"/>
            <person name="Walter F."/>
            <person name="Albersmeier A."/>
            <person name="Kalinowski J."/>
            <person name="Ruckert C."/>
        </authorList>
    </citation>
    <scope>NUCLEOTIDE SEQUENCE</scope>
    <source>
        <strain evidence="4">CGMCC 1.12987</strain>
    </source>
</reference>
<comment type="caution">
    <text evidence="4">The sequence shown here is derived from an EMBL/GenBank/DDBJ whole genome shotgun (WGS) entry which is preliminary data.</text>
</comment>
<evidence type="ECO:0000259" key="3">
    <source>
        <dbReference type="Pfam" id="PF12773"/>
    </source>
</evidence>
<feature type="coiled-coil region" evidence="1">
    <location>
        <begin position="65"/>
        <end position="92"/>
    </location>
</feature>
<reference evidence="4" key="2">
    <citation type="submission" date="2020-09" db="EMBL/GenBank/DDBJ databases">
        <authorList>
            <person name="Sun Q."/>
            <person name="Zhou Y."/>
        </authorList>
    </citation>
    <scope>NUCLEOTIDE SEQUENCE</scope>
    <source>
        <strain evidence="4">CGMCC 1.12987</strain>
    </source>
</reference>
<keyword evidence="5" id="KW-1185">Reference proteome</keyword>
<dbReference type="AlphaFoldDB" id="A0A917G4I0"/>
<name>A0A917G4I0_9BACL</name>
<evidence type="ECO:0000256" key="1">
    <source>
        <dbReference type="SAM" id="Coils"/>
    </source>
</evidence>
<feature type="region of interest" description="Disordered" evidence="2">
    <location>
        <begin position="1"/>
        <end position="24"/>
    </location>
</feature>
<dbReference type="RefSeq" id="WP_188533146.1">
    <property type="nucleotide sequence ID" value="NZ_BMGR01000017.1"/>
</dbReference>
<dbReference type="InterPro" id="IPR025874">
    <property type="entry name" value="DZR"/>
</dbReference>
<sequence length="156" mass="17363">MSFFEKMKQGASDAAKKAQQTVETTKLKAQISSREKEMERIQTKIGQAVFRAYAEGDVSQSETEVMDYCEALASMQQEIEAIEEKIKSLKAEKTCGCGKVVAAEVKFCPDCGKRFPDEPRQEDTTGEIRVICSGCKTENDINAKYCIQCGEDLAKH</sequence>
<dbReference type="Proteomes" id="UP000644756">
    <property type="component" value="Unassembled WGS sequence"/>
</dbReference>